<protein>
    <recommendedName>
        <fullName evidence="3">DUF4476 domain-containing protein</fullName>
    </recommendedName>
</protein>
<organism evidence="1 2">
    <name type="scientific">Winogradskyella pelagia</name>
    <dbReference type="NCBI Taxonomy" id="2819984"/>
    <lineage>
        <taxon>Bacteria</taxon>
        <taxon>Pseudomonadati</taxon>
        <taxon>Bacteroidota</taxon>
        <taxon>Flavobacteriia</taxon>
        <taxon>Flavobacteriales</taxon>
        <taxon>Flavobacteriaceae</taxon>
        <taxon>Winogradskyella</taxon>
    </lineage>
</organism>
<evidence type="ECO:0000313" key="2">
    <source>
        <dbReference type="Proteomes" id="UP000676776"/>
    </source>
</evidence>
<accession>A0ABS3T489</accession>
<gene>
    <name evidence="1" type="ORF">J4050_12445</name>
</gene>
<evidence type="ECO:0008006" key="3">
    <source>
        <dbReference type="Google" id="ProtNLM"/>
    </source>
</evidence>
<dbReference type="EMBL" id="JAGEVF010000010">
    <property type="protein sequence ID" value="MBO3117562.1"/>
    <property type="molecule type" value="Genomic_DNA"/>
</dbReference>
<comment type="caution">
    <text evidence="1">The sequence shown here is derived from an EMBL/GenBank/DDBJ whole genome shotgun (WGS) entry which is preliminary data.</text>
</comment>
<evidence type="ECO:0000313" key="1">
    <source>
        <dbReference type="EMBL" id="MBO3117562.1"/>
    </source>
</evidence>
<keyword evidence="2" id="KW-1185">Reference proteome</keyword>
<sequence>MKTLVTLLLLFIGLSSFSQVIRNPNGVPNNYRDPTEQELERRDEKMEERKEEYVNNFLFTLEGDEFQKVLVKQRLYTYYDAKKVIFTSQYEHSIERESAIKNLDDTHFKDLEDIISENDMKKIKEFVNGKFDEKAAVKAMKKKKKKKKS</sequence>
<reference evidence="1 2" key="1">
    <citation type="submission" date="2021-03" db="EMBL/GenBank/DDBJ databases">
        <title>Winogradskyella sp. nov., isolated from costal sediment.</title>
        <authorList>
            <person name="Gao C."/>
        </authorList>
    </citation>
    <scope>NUCLEOTIDE SEQUENCE [LARGE SCALE GENOMIC DNA]</scope>
    <source>
        <strain evidence="1 2">DF17</strain>
    </source>
</reference>
<dbReference type="Proteomes" id="UP000676776">
    <property type="component" value="Unassembled WGS sequence"/>
</dbReference>
<proteinExistence type="predicted"/>
<dbReference type="RefSeq" id="WP_208154916.1">
    <property type="nucleotide sequence ID" value="NZ_JAGEVF010000010.1"/>
</dbReference>
<name>A0ABS3T489_9FLAO</name>